<dbReference type="Pfam" id="PF00632">
    <property type="entry name" value="HECT"/>
    <property type="match status" value="1"/>
</dbReference>
<dbReference type="PANTHER" id="PTHR11254:SF67">
    <property type="entry name" value="E3 UBIQUITIN-PROTEIN LIGASE HUWE1"/>
    <property type="match status" value="1"/>
</dbReference>
<dbReference type="GO" id="GO:0005737">
    <property type="term" value="C:cytoplasm"/>
    <property type="evidence" value="ECO:0007669"/>
    <property type="project" value="TreeGrafter"/>
</dbReference>
<dbReference type="GO" id="GO:0061630">
    <property type="term" value="F:ubiquitin protein ligase activity"/>
    <property type="evidence" value="ECO:0007669"/>
    <property type="project" value="TreeGrafter"/>
</dbReference>
<gene>
    <name evidence="4" type="ORF">PSON_ATCC_30995.1.T1190005</name>
</gene>
<evidence type="ECO:0000313" key="4">
    <source>
        <dbReference type="EMBL" id="CAD8118867.1"/>
    </source>
</evidence>
<dbReference type="Proteomes" id="UP000692954">
    <property type="component" value="Unassembled WGS sequence"/>
</dbReference>
<protein>
    <recommendedName>
        <fullName evidence="3">HECT domain-containing protein</fullName>
    </recommendedName>
</protein>
<dbReference type="SMART" id="SM00119">
    <property type="entry name" value="HECTc"/>
    <property type="match status" value="1"/>
</dbReference>
<reference evidence="4" key="1">
    <citation type="submission" date="2021-01" db="EMBL/GenBank/DDBJ databases">
        <authorList>
            <consortium name="Genoscope - CEA"/>
            <person name="William W."/>
        </authorList>
    </citation>
    <scope>NUCLEOTIDE SEQUENCE</scope>
</reference>
<dbReference type="PANTHER" id="PTHR11254">
    <property type="entry name" value="HECT DOMAIN UBIQUITIN-PROTEIN LIGASE"/>
    <property type="match status" value="1"/>
</dbReference>
<evidence type="ECO:0000256" key="1">
    <source>
        <dbReference type="ARBA" id="ARBA00022679"/>
    </source>
</evidence>
<organism evidence="4 5">
    <name type="scientific">Paramecium sonneborni</name>
    <dbReference type="NCBI Taxonomy" id="65129"/>
    <lineage>
        <taxon>Eukaryota</taxon>
        <taxon>Sar</taxon>
        <taxon>Alveolata</taxon>
        <taxon>Ciliophora</taxon>
        <taxon>Intramacronucleata</taxon>
        <taxon>Oligohymenophorea</taxon>
        <taxon>Peniculida</taxon>
        <taxon>Parameciidae</taxon>
        <taxon>Paramecium</taxon>
    </lineage>
</organism>
<feature type="active site" description="Glycyl thioester intermediate" evidence="2">
    <location>
        <position position="2560"/>
    </location>
</feature>
<keyword evidence="1" id="KW-0808">Transferase</keyword>
<evidence type="ECO:0000259" key="3">
    <source>
        <dbReference type="PROSITE" id="PS50237"/>
    </source>
</evidence>
<comment type="caution">
    <text evidence="4">The sequence shown here is derived from an EMBL/GenBank/DDBJ whole genome shotgun (WGS) entry which is preliminary data.</text>
</comment>
<name>A0A8S1QVX0_9CILI</name>
<keyword evidence="5" id="KW-1185">Reference proteome</keyword>
<dbReference type="OrthoDB" id="409931at2759"/>
<dbReference type="PROSITE" id="PS50237">
    <property type="entry name" value="HECT"/>
    <property type="match status" value="1"/>
</dbReference>
<dbReference type="EMBL" id="CAJJDN010000119">
    <property type="protein sequence ID" value="CAD8118867.1"/>
    <property type="molecule type" value="Genomic_DNA"/>
</dbReference>
<sequence>MKYQLTASEFFEVDAEMKMLIDSFNLKEIKNYIDYKDDIQDFFRTSFLRYLLNKIDENLENVAREIQNNSWYNCSQVLIFIEELMENNIIFSQEFQSYEHLICIIEYTDDLLIYEYVLQILKSFDARIQQNLTLRILYFQKILYDHVNYLASKKIELIDFYYQDPKYNTITCHPIDALQFDIEYYEPTQLVESYEYLSQNLIENISLYREIQTKKITIIDDHSSSALNLSRNLLNMHDKHISPMIEILKYRILIRRGLLSKPEQTRNTIIKLHLKSFQYLQDLLKNEYNLDSIKYFKQNVKDFEDVDYFNLFKLQTIDTLVLKELLLIYSRNIKESYYQKKAKEILGLLQDVLSIQHIEKNEQILGYPLRYSPQIMTERLARNELIINSILKFFQPLSNERSLEKYQEINETQKILKKALSIQDNKLMLPPKQLIGIIRLLSFLSVYSDLQRNNQIFDYFLEIAEYYINQSLSLQKPTENGYIQICLNEAYEIIYGVIKAIIQVFGQNKYHDINQDRDSIFATKILDSKLLSNITTKLQQAVQLNKTILITFKLVSTLLNAAPQLTVIVINTNLPDFLNEIIQKINIVELKSQNMINILNFYQNISQQENGFQKFNNDAIIFFERVLYYHLITRELIQKQSLIDLASIANKNNEKSITLIIKIVIKVLQLFLQQLTDKQNQLNYDQNFKSQYVMIIKKKRAIEQFMKTLSQNNRFLHSEGYFDIFVMLFKIPQFSSFTSFNLDPYKCLKKAFELIESWEADLGFSLYNSKNLVQNQQQFLENCSLQTYQVTSRFSEILHYFNEVKISIQSRRLQVQILNDDLINKCIAIFEIQIISQFWISKSKIVDDANHPCAYILVIIFILIKRTHDRTNRDQILSQFFSKISLLLNNIPEITLQILKQIIFLLEFLQKRSFEIQDIIFNSKLDQNLQNTLENYIRIINSVNPNQQLIQDLNENILQILKLLYDSPRQNHSLSTKKKMIENIQNLILITQDSSHQNIQQIKQYLLIKGFFMQSQNFIYPTRNNDSIYQYSRAQLNLYKQQIDNRYQIEQEALGVYLKQNIFFFSNSLIDKLQNLNIKFDELELYKYLELIVDRLFKLKLNFLRIKYEQQEIQNLSNVNINSLIVLLHLIYQQNNLLQDQYSFILELLKLLVVLLIQEDQNGHLAANFILAIFNQQNTYDYCIFALIKKGIKLSLNSNVQNHITSKICIDILVKVFLKERQYVTEFVLKKKGLEALLKMKGEFCQIAMAIIYDQTLVRVQLETQIKRILFNQEQNNEIKKTNLQQNYLNQNPYPICIQPTYYNVLANENLKLAKNHPALLALEKEHLFKEDFKYIMNLLFKKSIDDQYFVLKQGIALDTLNSINQNENSILQFNFKHKQETQTLFRLFIQQMITSYFENNEHYQYHWNTILDVLQLLIKKFPILLPQLLRINCQKFLINHINPSQQISFLTLITRIINPSKNFIFYICLDNLVLFRKSDNVIVPFAYEIRRLVICELFVEINKSIQVFDEKICRFSDILMTLLQIKSVAKICIQNINEPLNSFNFIKTYIDGIKNFDIKQYFIFKNQLFIIINTLNMLYSVAINLLLEKIEPIDDDSFQMFPDEINQQLFQNLMLPSQDGVKQNQIIRNLLSQKWSLLTVKNEEFYVQIEEEQEIPFDKLLKIENYENSYEICAAALEQQSINWIDENDQVTENFHSKNLENQNILYNPQMKNKSDQFLWDCGYFNIDLNILLPLQFQEILTSFQSVLPQQNNLPINSMNRFWQDELYQNSNHQIIDIIKQDYEDRDSQNINQEDYFEQVIQQDDDLLQDIKNTIKSVLNNRKQTLKLLGLVDHQFLQFIIKFLQVDDNFESLDNSINTFLMNLGTSSLIANQIIDYLINNLKLIRQQNFDKEMFIVTRNVITSDLNQFSKFISPKILQTLLKVVKSSKCSLSTQNFRTMTELLFKFEDNNLELIIQVLQNYIKYQQNIEKLHCNRIHDLYILFMKEKNNQRIQLFFKLISILMKNYSNFIRFQEKIQNHLKQVTQNFENHLIQKNTNDQITDQEDGIKKIFQLIQYIFYNLSIENSSQKNDWHQFLEQPELQQLWTKMEKSISTIQPLQVQEYSSFLLPYIESFLICDEIINHNEYQSFQFPKLSSMEISNSQSDHNDFDYKKLFLKLSQNGKDYINSIIKEQIEIQHSFQNTRGNNNQSKKRSLLEYFVEYFVQTHHNIIYSDVKKKYFRNKIDHLRQRNEAIVEQQKIIINININTVFEDSYRQISILNTNQLKTDFQIKFVGQIGQDYGGLIRNWFKILSKEILNPQRKLFIRTPNRIYYQINSESYLDYDHLNKFKFVGKIFAKALMQDCLIHGKFSTLLFKHILGRKLSIEDWKDYDSQELASMKYIYNNNDISNLDCFFTYYINNRGQLEEKELIPGGKDIEVTPQNKKDYIRKYCHQFMAKNIENQIKAIQEGFYSIIPKNLIAIFDSKEFKSLLCGKEYIKVENLIENLKYNRADIQVIQWLENILRTYNQDKLAKFLNFVTGTDLVPAGGFQALSSPIEIQIQHDITDTNHRFPEAYTCHNLLVIPAYDSEEVLREKLEIALYVENDNFQRG</sequence>
<feature type="domain" description="HECT" evidence="3">
    <location>
        <begin position="2263"/>
        <end position="2593"/>
    </location>
</feature>
<dbReference type="GO" id="GO:0000209">
    <property type="term" value="P:protein polyubiquitination"/>
    <property type="evidence" value="ECO:0007669"/>
    <property type="project" value="TreeGrafter"/>
</dbReference>
<dbReference type="InterPro" id="IPR050409">
    <property type="entry name" value="E3_ubiq-protein_ligase"/>
</dbReference>
<evidence type="ECO:0000256" key="2">
    <source>
        <dbReference type="PROSITE-ProRule" id="PRU00104"/>
    </source>
</evidence>
<evidence type="ECO:0000313" key="5">
    <source>
        <dbReference type="Proteomes" id="UP000692954"/>
    </source>
</evidence>
<dbReference type="InterPro" id="IPR000569">
    <property type="entry name" value="HECT_dom"/>
</dbReference>
<accession>A0A8S1QVX0</accession>
<proteinExistence type="predicted"/>
<keyword evidence="2" id="KW-0833">Ubl conjugation pathway</keyword>
<dbReference type="GO" id="GO:0006511">
    <property type="term" value="P:ubiquitin-dependent protein catabolic process"/>
    <property type="evidence" value="ECO:0007669"/>
    <property type="project" value="TreeGrafter"/>
</dbReference>